<dbReference type="EMBL" id="BMLI01000001">
    <property type="protein sequence ID" value="GGM84108.1"/>
    <property type="molecule type" value="Genomic_DNA"/>
</dbReference>
<protein>
    <recommendedName>
        <fullName evidence="5">Peptidase M4 C-terminal domain-containing protein</fullName>
    </recommendedName>
</protein>
<dbReference type="InterPro" id="IPR050728">
    <property type="entry name" value="Zinc_Metalloprotease_M4"/>
</dbReference>
<reference evidence="7" key="1">
    <citation type="journal article" date="2019" name="Int. J. Syst. Evol. Microbiol.">
        <title>The Global Catalogue of Microorganisms (GCM) 10K type strain sequencing project: providing services to taxonomists for standard genome sequencing and annotation.</title>
        <authorList>
            <consortium name="The Broad Institute Genomics Platform"/>
            <consortium name="The Broad Institute Genome Sequencing Center for Infectious Disease"/>
            <person name="Wu L."/>
            <person name="Ma J."/>
        </authorList>
    </citation>
    <scope>NUCLEOTIDE SEQUENCE [LARGE SCALE GENOMIC DNA]</scope>
    <source>
        <strain evidence="7">CGMCC 1.6375</strain>
    </source>
</reference>
<evidence type="ECO:0000256" key="2">
    <source>
        <dbReference type="ARBA" id="ARBA00022801"/>
    </source>
</evidence>
<proteinExistence type="predicted"/>
<evidence type="ECO:0000256" key="4">
    <source>
        <dbReference type="ARBA" id="ARBA00023049"/>
    </source>
</evidence>
<evidence type="ECO:0000256" key="1">
    <source>
        <dbReference type="ARBA" id="ARBA00022670"/>
    </source>
</evidence>
<gene>
    <name evidence="6" type="ORF">GCM10010967_14880</name>
</gene>
<name>A0ABQ2HLT6_9BACT</name>
<dbReference type="Gene3D" id="2.60.40.10">
    <property type="entry name" value="Immunoglobulins"/>
    <property type="match status" value="2"/>
</dbReference>
<dbReference type="Proteomes" id="UP000632339">
    <property type="component" value="Unassembled WGS sequence"/>
</dbReference>
<keyword evidence="1" id="KW-0645">Protease</keyword>
<dbReference type="SUPFAM" id="SSF55486">
    <property type="entry name" value="Metalloproteases ('zincins'), catalytic domain"/>
    <property type="match status" value="1"/>
</dbReference>
<dbReference type="InterPro" id="IPR013783">
    <property type="entry name" value="Ig-like_fold"/>
</dbReference>
<evidence type="ECO:0000256" key="3">
    <source>
        <dbReference type="ARBA" id="ARBA00022833"/>
    </source>
</evidence>
<dbReference type="Gene3D" id="1.10.390.10">
    <property type="entry name" value="Neutral Protease Domain 2"/>
    <property type="match status" value="1"/>
</dbReference>
<keyword evidence="7" id="KW-1185">Reference proteome</keyword>
<evidence type="ECO:0000313" key="7">
    <source>
        <dbReference type="Proteomes" id="UP000632339"/>
    </source>
</evidence>
<evidence type="ECO:0000259" key="5">
    <source>
        <dbReference type="Pfam" id="PF02868"/>
    </source>
</evidence>
<comment type="caution">
    <text evidence="6">The sequence shown here is derived from an EMBL/GenBank/DDBJ whole genome shotgun (WGS) entry which is preliminary data.</text>
</comment>
<dbReference type="Gene3D" id="3.10.170.10">
    <property type="match status" value="1"/>
</dbReference>
<dbReference type="PANTHER" id="PTHR33794:SF1">
    <property type="entry name" value="BACILLOLYSIN"/>
    <property type="match status" value="1"/>
</dbReference>
<keyword evidence="3" id="KW-0862">Zinc</keyword>
<keyword evidence="2" id="KW-0378">Hydrolase</keyword>
<evidence type="ECO:0000313" key="6">
    <source>
        <dbReference type="EMBL" id="GGM84108.1"/>
    </source>
</evidence>
<accession>A0ABQ2HLT6</accession>
<dbReference type="InterPro" id="IPR001570">
    <property type="entry name" value="Peptidase_M4_C_domain"/>
</dbReference>
<organism evidence="6 7">
    <name type="scientific">Dyadobacter beijingensis</name>
    <dbReference type="NCBI Taxonomy" id="365489"/>
    <lineage>
        <taxon>Bacteria</taxon>
        <taxon>Pseudomonadati</taxon>
        <taxon>Bacteroidota</taxon>
        <taxon>Cytophagia</taxon>
        <taxon>Cytophagales</taxon>
        <taxon>Spirosomataceae</taxon>
        <taxon>Dyadobacter</taxon>
    </lineage>
</organism>
<feature type="domain" description="Peptidase M4 C-terminal" evidence="5">
    <location>
        <begin position="195"/>
        <end position="356"/>
    </location>
</feature>
<dbReference type="Pfam" id="PF02868">
    <property type="entry name" value="Peptidase_M4_C"/>
    <property type="match status" value="1"/>
</dbReference>
<sequence>MKDLASVAQQKNVDRNVMTLYDGLRTVRVVEYPEPAPGNNKIYQLGTLAENGFPQINLVSNVQAGFIEFLDKFPYDNVYNDNGSPFSSAEASQSLYAVQSVMKAFDVRFGWKGLDGIGVAPVYFIMGDTQKYPLISAGIGAYITQGTIDNFVFVKDVNGPKPFSNSVESVAHEFTHAILRYKRGMTGYNPDPCSESNGIEEGVADVFGVYIRNRVRQILPQNFDWEFSEWQNANAYMSDPKAYLFPDTYNGENYKNECHAGFNPHPNAGVIHKWSYLLSNGFQGSAYNDLGYAYSNLTGIGTEKWISILWETLPQLKAYSDYPAFKAMTLTSAEQLYGLNSTEYLAVRNAWCAVGVCDNNLPYFSVSPTNGSSFVDPWPTTKVHLTWQNNNLIEEWEAQMDTSLNFTNPQTVKLTNFSTVIGPNQNLVQTATATGYYRPGTKVYFRAKISKAGPNFCKGLNPLCALYQKFGPTHVFWLDDQQVQFWPAATSTTVKAWKGKLTWKSMSDAERYRLQVSDDPSFNTLIYDGIAPHTGNYMETGEIGTDLTIGQTYYARVRAERLDLLKLKNNHGKWSNSLTIKAVVPTTAVTQAKTQKLNDPPFQVGTLGRQVNWDPVAGATNFVVQVATDNAFSNIVWSTTVPGNLASTTMLFPPMANLTDLFVQVLPKNGQTSGSCSNTWRIKINETAALAVMKQPLNGTSIPFKGFAGNVFEWGSGTLNMNTVDHFELRLTKKPSNQASNLATNGKTLNLFVQDPLIFSDKSVRATVVAVNSLGAKTGESQPFDFPVCADHPAVFFPGDLGKVDPTKDFKIEWFRSESFAAGSQYLVTINDGAVAIPGFKDKPTTSHSMLVPAGTLINGKSYTVTVRNSSSCPALFLPKTFFNAVGSGGANQPQPPKMVNFNINLSAFRNDPDAASFPPAFGTSNYVLGIQMIDPDGNVLALVDPNGNQVTQLDVDSENSGVIMVGDNKPQGKYKLRLTMQNIFDPLLYYPFDQPRFSVSLNGVPVVTNHVITVDFANPASSFNEWQVGFQFADIILDIK</sequence>
<dbReference type="PANTHER" id="PTHR33794">
    <property type="entry name" value="BACILLOLYSIN"/>
    <property type="match status" value="1"/>
</dbReference>
<dbReference type="InterPro" id="IPR027268">
    <property type="entry name" value="Peptidase_M4/M1_CTD_sf"/>
</dbReference>
<keyword evidence="4" id="KW-0482">Metalloprotease</keyword>